<dbReference type="InterPro" id="IPR013342">
    <property type="entry name" value="Mandelate_racemase_C"/>
</dbReference>
<protein>
    <recommendedName>
        <fullName evidence="2">Mandelate racemase/muconate lactonizing enzyme C-terminal domain-containing protein</fullName>
    </recommendedName>
</protein>
<dbReference type="InterPro" id="IPR036849">
    <property type="entry name" value="Enolase-like_C_sf"/>
</dbReference>
<dbReference type="AlphaFoldDB" id="A0A382JZ32"/>
<dbReference type="Gene3D" id="3.30.390.10">
    <property type="entry name" value="Enolase-like, N-terminal domain"/>
    <property type="match status" value="1"/>
</dbReference>
<dbReference type="EMBL" id="UINC01077150">
    <property type="protein sequence ID" value="SVC17006.1"/>
    <property type="molecule type" value="Genomic_DNA"/>
</dbReference>
<gene>
    <name evidence="3" type="ORF">METZ01_LOCUS269860</name>
</gene>
<reference evidence="3" key="1">
    <citation type="submission" date="2018-05" db="EMBL/GenBank/DDBJ databases">
        <authorList>
            <person name="Lanie J.A."/>
            <person name="Ng W.-L."/>
            <person name="Kazmierczak K.M."/>
            <person name="Andrzejewski T.M."/>
            <person name="Davidsen T.M."/>
            <person name="Wayne K.J."/>
            <person name="Tettelin H."/>
            <person name="Glass J.I."/>
            <person name="Rusch D."/>
            <person name="Podicherti R."/>
            <person name="Tsui H.-C.T."/>
            <person name="Winkler M.E."/>
        </authorList>
    </citation>
    <scope>NUCLEOTIDE SEQUENCE</scope>
</reference>
<evidence type="ECO:0000313" key="3">
    <source>
        <dbReference type="EMBL" id="SVC17006.1"/>
    </source>
</evidence>
<dbReference type="PANTHER" id="PTHR48080:SF2">
    <property type="entry name" value="D-GALACTONATE DEHYDRATASE"/>
    <property type="match status" value="1"/>
</dbReference>
<sequence length="362" mass="38005">MENSRIRITQITARSVFVPYEAPLGPYIGRRRVGRGPGTLGASALIVRIDSDAGITGWGEGTGELASDVAKRLTGVDACSIESVLALMREVGVAPGPASGVEMALWDLQGKAAGLPVCRLLGGRLRERAEFTACMGIKEPSESADTARVYHERWGFTSIKTKAGEDAELDLAIAEAIVREVGDRAQLRPDANSGYDAAVTPELMARFRDVGVTRFEDPCTPVHVDALVRCRQEGTQILVNSGVATSASVIDVLIAGAADQLMPDTPAAGGVLPVQKVARVAEGFGVPCLMHCSHDLGLKTIAITHLAAATPNFSGPSDTCYHGLVDDVLAEPLHFEAGSLAVPDAPGLGVEVDEDKVAKYAV</sequence>
<dbReference type="Pfam" id="PF02746">
    <property type="entry name" value="MR_MLE_N"/>
    <property type="match status" value="1"/>
</dbReference>
<dbReference type="PANTHER" id="PTHR48080">
    <property type="entry name" value="D-GALACTONATE DEHYDRATASE-RELATED"/>
    <property type="match status" value="1"/>
</dbReference>
<dbReference type="InterPro" id="IPR029065">
    <property type="entry name" value="Enolase_C-like"/>
</dbReference>
<accession>A0A382JZ32</accession>
<organism evidence="3">
    <name type="scientific">marine metagenome</name>
    <dbReference type="NCBI Taxonomy" id="408172"/>
    <lineage>
        <taxon>unclassified sequences</taxon>
        <taxon>metagenomes</taxon>
        <taxon>ecological metagenomes</taxon>
    </lineage>
</organism>
<dbReference type="SUPFAM" id="SSF54826">
    <property type="entry name" value="Enolase N-terminal domain-like"/>
    <property type="match status" value="1"/>
</dbReference>
<dbReference type="SUPFAM" id="SSF51604">
    <property type="entry name" value="Enolase C-terminal domain-like"/>
    <property type="match status" value="1"/>
</dbReference>
<dbReference type="InterPro" id="IPR034593">
    <property type="entry name" value="DgoD-like"/>
</dbReference>
<keyword evidence="1" id="KW-0456">Lyase</keyword>
<dbReference type="InterPro" id="IPR013341">
    <property type="entry name" value="Mandelate_racemase_N_dom"/>
</dbReference>
<evidence type="ECO:0000256" key="1">
    <source>
        <dbReference type="ARBA" id="ARBA00023239"/>
    </source>
</evidence>
<dbReference type="Pfam" id="PF13378">
    <property type="entry name" value="MR_MLE_C"/>
    <property type="match status" value="1"/>
</dbReference>
<evidence type="ECO:0000259" key="2">
    <source>
        <dbReference type="SMART" id="SM00922"/>
    </source>
</evidence>
<dbReference type="CDD" id="cd03316">
    <property type="entry name" value="MR_like"/>
    <property type="match status" value="1"/>
</dbReference>
<name>A0A382JZ32_9ZZZZ</name>
<dbReference type="Gene3D" id="3.20.20.120">
    <property type="entry name" value="Enolase-like C-terminal domain"/>
    <property type="match status" value="1"/>
</dbReference>
<proteinExistence type="predicted"/>
<dbReference type="GO" id="GO:0016829">
    <property type="term" value="F:lyase activity"/>
    <property type="evidence" value="ECO:0007669"/>
    <property type="project" value="UniProtKB-KW"/>
</dbReference>
<feature type="domain" description="Mandelate racemase/muconate lactonizing enzyme C-terminal" evidence="2">
    <location>
        <begin position="140"/>
        <end position="237"/>
    </location>
</feature>
<dbReference type="SMART" id="SM00922">
    <property type="entry name" value="MR_MLE"/>
    <property type="match status" value="1"/>
</dbReference>
<dbReference type="InterPro" id="IPR029017">
    <property type="entry name" value="Enolase-like_N"/>
</dbReference>